<accession>A0A7H1N133</accession>
<keyword evidence="1" id="KW-0732">Signal</keyword>
<dbReference type="InterPro" id="IPR010642">
    <property type="entry name" value="Invasion_prot_B"/>
</dbReference>
<feature type="signal peptide" evidence="1">
    <location>
        <begin position="1"/>
        <end position="29"/>
    </location>
</feature>
<name>A0A7H1N133_9PROT</name>
<evidence type="ECO:0000313" key="2">
    <source>
        <dbReference type="EMBL" id="QNT69419.1"/>
    </source>
</evidence>
<organism evidence="2 3">
    <name type="scientific">Defluviicoccus vanus</name>
    <dbReference type="NCBI Taxonomy" id="111831"/>
    <lineage>
        <taxon>Bacteria</taxon>
        <taxon>Pseudomonadati</taxon>
        <taxon>Pseudomonadota</taxon>
        <taxon>Alphaproteobacteria</taxon>
        <taxon>Rhodospirillales</taxon>
        <taxon>Rhodospirillaceae</taxon>
        <taxon>Defluviicoccus</taxon>
    </lineage>
</organism>
<protein>
    <recommendedName>
        <fullName evidence="4">Invasion associated locus B family protein</fullName>
    </recommendedName>
</protein>
<sequence>MSQMRSQTRLAFGSVIAVAAVAVAVAAHAQEVLGTYDAWTAFNDKSSGKQICYIGSKPKKAEGNYTKRGDAFVLVTHRPAEKVVGEVSFEAGYTFKTGSEPTVTIGSRTFTLFTKGSNAWAQDASADRSLIAAMKGGSEMVVKGTSSRGTPTTDTYSLSGFTAAYGSISKSCGI</sequence>
<dbReference type="InterPro" id="IPR038696">
    <property type="entry name" value="IalB_sf"/>
</dbReference>
<evidence type="ECO:0008006" key="4">
    <source>
        <dbReference type="Google" id="ProtNLM"/>
    </source>
</evidence>
<dbReference type="KEGG" id="dvn:HQ394_08910"/>
<feature type="chain" id="PRO_5028999728" description="Invasion associated locus B family protein" evidence="1">
    <location>
        <begin position="30"/>
        <end position="174"/>
    </location>
</feature>
<dbReference type="Pfam" id="PF06776">
    <property type="entry name" value="IalB"/>
    <property type="match status" value="1"/>
</dbReference>
<dbReference type="AlphaFoldDB" id="A0A7H1N133"/>
<evidence type="ECO:0000256" key="1">
    <source>
        <dbReference type="SAM" id="SignalP"/>
    </source>
</evidence>
<keyword evidence="3" id="KW-1185">Reference proteome</keyword>
<gene>
    <name evidence="2" type="ORF">HQ394_08910</name>
</gene>
<evidence type="ECO:0000313" key="3">
    <source>
        <dbReference type="Proteomes" id="UP000516369"/>
    </source>
</evidence>
<proteinExistence type="predicted"/>
<dbReference type="Proteomes" id="UP000516369">
    <property type="component" value="Chromosome"/>
</dbReference>
<dbReference type="Gene3D" id="2.60.40.1880">
    <property type="entry name" value="Invasion associated locus B (IalB) protein"/>
    <property type="match status" value="1"/>
</dbReference>
<dbReference type="EMBL" id="CP053923">
    <property type="protein sequence ID" value="QNT69419.1"/>
    <property type="molecule type" value="Genomic_DNA"/>
</dbReference>
<reference evidence="2 3" key="1">
    <citation type="submission" date="2020-05" db="EMBL/GenBank/DDBJ databases">
        <title>Complete closed genome sequence of Defluviicoccus vanus.</title>
        <authorList>
            <person name="Bessarab I."/>
            <person name="Arumugam K."/>
            <person name="Maszenan A.M."/>
            <person name="Seviour R.J."/>
            <person name="Williams R.B."/>
        </authorList>
    </citation>
    <scope>NUCLEOTIDE SEQUENCE [LARGE SCALE GENOMIC DNA]</scope>
    <source>
        <strain evidence="2 3">Ben 114</strain>
    </source>
</reference>